<dbReference type="Proteomes" id="UP001469365">
    <property type="component" value="Unassembled WGS sequence"/>
</dbReference>
<evidence type="ECO:0000256" key="6">
    <source>
        <dbReference type="ARBA" id="ARBA00023136"/>
    </source>
</evidence>
<feature type="transmembrane region" description="Helical" evidence="7">
    <location>
        <begin position="177"/>
        <end position="199"/>
    </location>
</feature>
<comment type="subcellular location">
    <subcellularLocation>
        <location evidence="1 7">Cell membrane</location>
        <topology evidence="1 7">Multi-pass membrane protein</topology>
    </subcellularLocation>
</comment>
<name>A0ABU9DHM5_9BACL</name>
<dbReference type="CDD" id="cd06261">
    <property type="entry name" value="TM_PBP2"/>
    <property type="match status" value="1"/>
</dbReference>
<dbReference type="PROSITE" id="PS50928">
    <property type="entry name" value="ABC_TM1"/>
    <property type="match status" value="1"/>
</dbReference>
<evidence type="ECO:0000259" key="8">
    <source>
        <dbReference type="PROSITE" id="PS50928"/>
    </source>
</evidence>
<feature type="transmembrane region" description="Helical" evidence="7">
    <location>
        <begin position="91"/>
        <end position="112"/>
    </location>
</feature>
<sequence length="314" mass="35697">MMSEATLGVRPQKRKNTLLQNIWKYKFMYLLFIPSIIYFIVFAYIPFYGLTIAFKKYMAFKGIMASPWVGLDNFKYIFTSDKFFTVLKNTIIIHMYGLIFGFPIPILFALLLNEVKSMAFKKTVQTVTYFPHFLSWIVFAGIAINFVGPTGVINTLLTGAGLQPIEFLTNTQLFRPVLIVTGIIKEFGWGAIIYLAAMSGIDPELYEAARVDGARRLRQIWHITLPGMRPIIILMFVLNLASMLDAGFDQVFNMYNPSVYEVADIIDTYVYRIGMLSNDYSVATAVGIFKGVVSCVLIISANAFVKKWEGRSMW</sequence>
<dbReference type="Pfam" id="PF00528">
    <property type="entry name" value="BPD_transp_1"/>
    <property type="match status" value="1"/>
</dbReference>
<evidence type="ECO:0000313" key="9">
    <source>
        <dbReference type="EMBL" id="MEK8127662.1"/>
    </source>
</evidence>
<keyword evidence="10" id="KW-1185">Reference proteome</keyword>
<gene>
    <name evidence="9" type="ORF">WMW72_06995</name>
</gene>
<dbReference type="PANTHER" id="PTHR43227">
    <property type="entry name" value="BLL4140 PROTEIN"/>
    <property type="match status" value="1"/>
</dbReference>
<dbReference type="InterPro" id="IPR035906">
    <property type="entry name" value="MetI-like_sf"/>
</dbReference>
<organism evidence="9 10">
    <name type="scientific">Paenibacillus filicis</name>
    <dbReference type="NCBI Taxonomy" id="669464"/>
    <lineage>
        <taxon>Bacteria</taxon>
        <taxon>Bacillati</taxon>
        <taxon>Bacillota</taxon>
        <taxon>Bacilli</taxon>
        <taxon>Bacillales</taxon>
        <taxon>Paenibacillaceae</taxon>
        <taxon>Paenibacillus</taxon>
    </lineage>
</organism>
<evidence type="ECO:0000256" key="2">
    <source>
        <dbReference type="ARBA" id="ARBA00022448"/>
    </source>
</evidence>
<accession>A0ABU9DHM5</accession>
<evidence type="ECO:0000256" key="5">
    <source>
        <dbReference type="ARBA" id="ARBA00022989"/>
    </source>
</evidence>
<feature type="transmembrane region" description="Helical" evidence="7">
    <location>
        <begin position="133"/>
        <end position="157"/>
    </location>
</feature>
<keyword evidence="3" id="KW-1003">Cell membrane</keyword>
<evidence type="ECO:0000256" key="1">
    <source>
        <dbReference type="ARBA" id="ARBA00004651"/>
    </source>
</evidence>
<dbReference type="Gene3D" id="1.10.3720.10">
    <property type="entry name" value="MetI-like"/>
    <property type="match status" value="1"/>
</dbReference>
<keyword evidence="2 7" id="KW-0813">Transport</keyword>
<dbReference type="PANTHER" id="PTHR43227:SF11">
    <property type="entry name" value="BLL4140 PROTEIN"/>
    <property type="match status" value="1"/>
</dbReference>
<feature type="transmembrane region" description="Helical" evidence="7">
    <location>
        <begin position="220"/>
        <end position="244"/>
    </location>
</feature>
<protein>
    <submittedName>
        <fullName evidence="9">ABC transporter permease subunit</fullName>
    </submittedName>
</protein>
<keyword evidence="4 7" id="KW-0812">Transmembrane</keyword>
<dbReference type="InterPro" id="IPR000515">
    <property type="entry name" value="MetI-like"/>
</dbReference>
<feature type="transmembrane region" description="Helical" evidence="7">
    <location>
        <begin position="27"/>
        <end position="48"/>
    </location>
</feature>
<dbReference type="InterPro" id="IPR050809">
    <property type="entry name" value="UgpAE/MalFG_permease"/>
</dbReference>
<keyword evidence="5 7" id="KW-1133">Transmembrane helix</keyword>
<dbReference type="EMBL" id="JBBPCC010000003">
    <property type="protein sequence ID" value="MEK8127662.1"/>
    <property type="molecule type" value="Genomic_DNA"/>
</dbReference>
<reference evidence="9 10" key="1">
    <citation type="submission" date="2024-04" db="EMBL/GenBank/DDBJ databases">
        <title>draft genome sequnece of Paenibacillus filicis.</title>
        <authorList>
            <person name="Kim D.-U."/>
        </authorList>
    </citation>
    <scope>NUCLEOTIDE SEQUENCE [LARGE SCALE GENOMIC DNA]</scope>
    <source>
        <strain evidence="9 10">KACC14197</strain>
    </source>
</reference>
<dbReference type="SUPFAM" id="SSF161098">
    <property type="entry name" value="MetI-like"/>
    <property type="match status" value="1"/>
</dbReference>
<feature type="domain" description="ABC transmembrane type-1" evidence="8">
    <location>
        <begin position="87"/>
        <end position="301"/>
    </location>
</feature>
<feature type="transmembrane region" description="Helical" evidence="7">
    <location>
        <begin position="280"/>
        <end position="305"/>
    </location>
</feature>
<comment type="similarity">
    <text evidence="7">Belongs to the binding-protein-dependent transport system permease family.</text>
</comment>
<proteinExistence type="inferred from homology"/>
<evidence type="ECO:0000256" key="3">
    <source>
        <dbReference type="ARBA" id="ARBA00022475"/>
    </source>
</evidence>
<keyword evidence="6 7" id="KW-0472">Membrane</keyword>
<comment type="caution">
    <text evidence="9">The sequence shown here is derived from an EMBL/GenBank/DDBJ whole genome shotgun (WGS) entry which is preliminary data.</text>
</comment>
<evidence type="ECO:0000256" key="7">
    <source>
        <dbReference type="RuleBase" id="RU363032"/>
    </source>
</evidence>
<dbReference type="RefSeq" id="WP_341414717.1">
    <property type="nucleotide sequence ID" value="NZ_JBBPCC010000003.1"/>
</dbReference>
<evidence type="ECO:0000256" key="4">
    <source>
        <dbReference type="ARBA" id="ARBA00022692"/>
    </source>
</evidence>
<evidence type="ECO:0000313" key="10">
    <source>
        <dbReference type="Proteomes" id="UP001469365"/>
    </source>
</evidence>